<dbReference type="InterPro" id="IPR027266">
    <property type="entry name" value="TrmE/GcvT-like"/>
</dbReference>
<dbReference type="SUPFAM" id="SSF103025">
    <property type="entry name" value="Folate-binding domain"/>
    <property type="match status" value="1"/>
</dbReference>
<evidence type="ECO:0000313" key="5">
    <source>
        <dbReference type="Proteomes" id="UP000198939"/>
    </source>
</evidence>
<evidence type="ECO:0000259" key="1">
    <source>
        <dbReference type="Pfam" id="PF01571"/>
    </source>
</evidence>
<gene>
    <name evidence="2" type="ORF">RTCCBAU85039_6518</name>
    <name evidence="3" type="ORF">SAMN05216228_10605</name>
</gene>
<feature type="domain" description="GCVT N-terminal" evidence="1">
    <location>
        <begin position="64"/>
        <end position="172"/>
    </location>
</feature>
<dbReference type="STRING" id="501024.RTCCBAU85039_6518"/>
<dbReference type="RefSeq" id="WP_072381907.1">
    <property type="nucleotide sequence ID" value="NZ_FNXB01000078.1"/>
</dbReference>
<evidence type="ECO:0000313" key="3">
    <source>
        <dbReference type="EMBL" id="SEP24784.1"/>
    </source>
</evidence>
<dbReference type="AlphaFoldDB" id="A0A1H8WAW5"/>
<proteinExistence type="predicted"/>
<dbReference type="EMBL" id="FNXB01000078">
    <property type="protein sequence ID" value="SEI20994.1"/>
    <property type="molecule type" value="Genomic_DNA"/>
</dbReference>
<reference evidence="2" key="1">
    <citation type="submission" date="2016-10" db="EMBL/GenBank/DDBJ databases">
        <authorList>
            <person name="de Groot N.N."/>
        </authorList>
    </citation>
    <scope>NUCLEOTIDE SEQUENCE [LARGE SCALE GENOMIC DNA]</scope>
    <source>
        <strain evidence="2">CCBAU85039</strain>
    </source>
</reference>
<dbReference type="Gene3D" id="3.30.70.1520">
    <property type="entry name" value="Heterotetrameric sarcosine oxidase"/>
    <property type="match status" value="1"/>
</dbReference>
<dbReference type="EMBL" id="FOCV01000060">
    <property type="protein sequence ID" value="SEP24784.1"/>
    <property type="molecule type" value="Genomic_DNA"/>
</dbReference>
<keyword evidence="5" id="KW-1185">Reference proteome</keyword>
<dbReference type="Proteomes" id="UP000183063">
    <property type="component" value="Unassembled WGS sequence"/>
</dbReference>
<protein>
    <submittedName>
        <fullName evidence="3">N-methylglutamate dehydrogenase subunit D</fullName>
    </submittedName>
    <submittedName>
        <fullName evidence="2">Sarcosine oxidase, gamma subunit family</fullName>
    </submittedName>
</protein>
<accession>A0A1H8WAW5</accession>
<reference evidence="4" key="3">
    <citation type="submission" date="2016-10" db="EMBL/GenBank/DDBJ databases">
        <authorList>
            <person name="Wibberg D."/>
        </authorList>
    </citation>
    <scope>NUCLEOTIDE SEQUENCE [LARGE SCALE GENOMIC DNA]</scope>
</reference>
<evidence type="ECO:0000313" key="2">
    <source>
        <dbReference type="EMBL" id="SEI20994.1"/>
    </source>
</evidence>
<evidence type="ECO:0000313" key="4">
    <source>
        <dbReference type="Proteomes" id="UP000183063"/>
    </source>
</evidence>
<dbReference type="Pfam" id="PF01571">
    <property type="entry name" value="GCV_T"/>
    <property type="match status" value="1"/>
</dbReference>
<sequence length="177" mass="19145">MSDFRIVLRPALAYKHSVTSNRITLEALPEGHVIHVLGLPGDDDLADLLQSLSNGGPHAVRSISPGQWFIVGNEAKSHAEQAELFATLQPRAIGVDQSQGRVRILAKGPMVERVLSKGTAVDLALAEFPVGRSTTTLIGHIAAHITRVGNDAFEIMVLRGFAESLWDDLARMCAEYV</sequence>
<dbReference type="Proteomes" id="UP000198939">
    <property type="component" value="Unassembled WGS sequence"/>
</dbReference>
<name>A0A1H8WAW5_9HYPH</name>
<dbReference type="OrthoDB" id="8098081at2"/>
<dbReference type="InterPro" id="IPR006222">
    <property type="entry name" value="GCVT_N"/>
</dbReference>
<reference evidence="3 5" key="2">
    <citation type="submission" date="2016-10" db="EMBL/GenBank/DDBJ databases">
        <authorList>
            <person name="Varghese N."/>
            <person name="Submissions S."/>
        </authorList>
    </citation>
    <scope>NUCLEOTIDE SEQUENCE [LARGE SCALE GENOMIC DNA]</scope>
    <source>
        <strain evidence="3 5">CGMCC 1.7071</strain>
    </source>
</reference>
<organism evidence="2 4">
    <name type="scientific">Rhizobium tibeticum</name>
    <dbReference type="NCBI Taxonomy" id="501024"/>
    <lineage>
        <taxon>Bacteria</taxon>
        <taxon>Pseudomonadati</taxon>
        <taxon>Pseudomonadota</taxon>
        <taxon>Alphaproteobacteria</taxon>
        <taxon>Hyphomicrobiales</taxon>
        <taxon>Rhizobiaceae</taxon>
        <taxon>Rhizobium/Agrobacterium group</taxon>
        <taxon>Rhizobium</taxon>
    </lineage>
</organism>
<dbReference type="Gene3D" id="3.30.1360.120">
    <property type="entry name" value="Probable tRNA modification gtpase trme, domain 1"/>
    <property type="match status" value="1"/>
</dbReference>